<keyword evidence="5" id="KW-0001">2Fe-2S</keyword>
<keyword evidence="10" id="KW-0411">Iron-sulfur</keyword>
<evidence type="ECO:0000256" key="1">
    <source>
        <dbReference type="ARBA" id="ARBA00001962"/>
    </source>
</evidence>
<accession>A0A195EHK4</accession>
<dbReference type="GO" id="GO:0051213">
    <property type="term" value="F:dioxygenase activity"/>
    <property type="evidence" value="ECO:0007669"/>
    <property type="project" value="UniProtKB-KW"/>
</dbReference>
<evidence type="ECO:0000256" key="11">
    <source>
        <dbReference type="ARBA" id="ARBA00023136"/>
    </source>
</evidence>
<keyword evidence="20" id="KW-1185">Reference proteome</keyword>
<feature type="domain" description="Rieske" evidence="18">
    <location>
        <begin position="63"/>
        <end position="167"/>
    </location>
</feature>
<comment type="catalytic activity">
    <reaction evidence="15">
        <text>cholesterol + NADH + O2 + H(+) = 7-dehydrocholesterol + NAD(+) + 2 H2O</text>
        <dbReference type="Rhea" id="RHEA:51644"/>
        <dbReference type="ChEBI" id="CHEBI:15377"/>
        <dbReference type="ChEBI" id="CHEBI:15378"/>
        <dbReference type="ChEBI" id="CHEBI:15379"/>
        <dbReference type="ChEBI" id="CHEBI:16113"/>
        <dbReference type="ChEBI" id="CHEBI:17759"/>
        <dbReference type="ChEBI" id="CHEBI:57540"/>
        <dbReference type="ChEBI" id="CHEBI:57945"/>
        <dbReference type="EC" id="1.14.19.21"/>
    </reaction>
    <physiologicalReaction direction="left-to-right" evidence="15">
        <dbReference type="Rhea" id="RHEA:51645"/>
    </physiologicalReaction>
</comment>
<dbReference type="SUPFAM" id="SSF50022">
    <property type="entry name" value="ISP domain"/>
    <property type="match status" value="1"/>
</dbReference>
<evidence type="ECO:0000256" key="7">
    <source>
        <dbReference type="ARBA" id="ARBA00022989"/>
    </source>
</evidence>
<evidence type="ECO:0000259" key="18">
    <source>
        <dbReference type="PROSITE" id="PS51296"/>
    </source>
</evidence>
<reference evidence="19 20" key="1">
    <citation type="submission" date="2015-09" db="EMBL/GenBank/DDBJ databases">
        <title>Trachymyrmex cornetzi WGS genome.</title>
        <authorList>
            <person name="Nygaard S."/>
            <person name="Hu H."/>
            <person name="Boomsma J."/>
            <person name="Zhang G."/>
        </authorList>
    </citation>
    <scope>NUCLEOTIDE SEQUENCE [LARGE SCALE GENOMIC DNA]</scope>
    <source>
        <strain evidence="19">Tcor2-1</strain>
        <tissue evidence="19">Whole body</tissue>
    </source>
</reference>
<evidence type="ECO:0000256" key="8">
    <source>
        <dbReference type="ARBA" id="ARBA00023002"/>
    </source>
</evidence>
<keyword evidence="6" id="KW-0479">Metal-binding</keyword>
<evidence type="ECO:0000256" key="5">
    <source>
        <dbReference type="ARBA" id="ARBA00022714"/>
    </source>
</evidence>
<dbReference type="Proteomes" id="UP000078492">
    <property type="component" value="Unassembled WGS sequence"/>
</dbReference>
<evidence type="ECO:0000256" key="6">
    <source>
        <dbReference type="ARBA" id="ARBA00022723"/>
    </source>
</evidence>
<comment type="pathway">
    <text evidence="3">Hormone biosynthesis.</text>
</comment>
<comment type="similarity">
    <text evidence="13">Belongs to the cholesterol 7-desaturase family.</text>
</comment>
<comment type="pathway">
    <text evidence="12">Steroid hormone biosynthesis; dafachronic acid biosynthesis.</text>
</comment>
<evidence type="ECO:0000256" key="17">
    <source>
        <dbReference type="SAM" id="Phobius"/>
    </source>
</evidence>
<dbReference type="SUPFAM" id="SSF55961">
    <property type="entry name" value="Bet v1-like"/>
    <property type="match status" value="1"/>
</dbReference>
<dbReference type="EC" id="1.14.19.21" evidence="14"/>
<dbReference type="PANTHER" id="PTHR21266">
    <property type="entry name" value="IRON-SULFUR DOMAIN CONTAINING PROTEIN"/>
    <property type="match status" value="1"/>
</dbReference>
<evidence type="ECO:0000256" key="2">
    <source>
        <dbReference type="ARBA" id="ARBA00004370"/>
    </source>
</evidence>
<keyword evidence="9" id="KW-0408">Iron</keyword>
<keyword evidence="4 17" id="KW-0812">Transmembrane</keyword>
<dbReference type="STRING" id="471704.A0A195EHK4"/>
<evidence type="ECO:0000256" key="12">
    <source>
        <dbReference type="ARBA" id="ARBA00025712"/>
    </source>
</evidence>
<dbReference type="Gene3D" id="2.102.10.10">
    <property type="entry name" value="Rieske [2Fe-2S] iron-sulphur domain"/>
    <property type="match status" value="1"/>
</dbReference>
<proteinExistence type="inferred from homology"/>
<evidence type="ECO:0000256" key="4">
    <source>
        <dbReference type="ARBA" id="ARBA00022692"/>
    </source>
</evidence>
<keyword evidence="7 17" id="KW-1133">Transmembrane helix</keyword>
<dbReference type="EMBL" id="KQ978881">
    <property type="protein sequence ID" value="KYN27755.1"/>
    <property type="molecule type" value="Genomic_DNA"/>
</dbReference>
<feature type="transmembrane region" description="Helical" evidence="17">
    <location>
        <begin position="7"/>
        <end position="25"/>
    </location>
</feature>
<evidence type="ECO:0000313" key="20">
    <source>
        <dbReference type="Proteomes" id="UP000078492"/>
    </source>
</evidence>
<protein>
    <recommendedName>
        <fullName evidence="14">cholesterol 7-desaturase</fullName>
        <ecNumber evidence="14">1.14.19.21</ecNumber>
    </recommendedName>
</protein>
<dbReference type="AlphaFoldDB" id="A0A195EHK4"/>
<evidence type="ECO:0000256" key="9">
    <source>
        <dbReference type="ARBA" id="ARBA00023004"/>
    </source>
</evidence>
<comment type="subcellular location">
    <subcellularLocation>
        <location evidence="2">Membrane</location>
    </subcellularLocation>
</comment>
<dbReference type="InterPro" id="IPR045605">
    <property type="entry name" value="KshA-like_C"/>
</dbReference>
<dbReference type="InterPro" id="IPR017941">
    <property type="entry name" value="Rieske_2Fe-2S"/>
</dbReference>
<evidence type="ECO:0000256" key="14">
    <source>
        <dbReference type="ARBA" id="ARBA00026095"/>
    </source>
</evidence>
<evidence type="ECO:0000313" key="19">
    <source>
        <dbReference type="EMBL" id="KYN27755.1"/>
    </source>
</evidence>
<keyword evidence="11 17" id="KW-0472">Membrane</keyword>
<dbReference type="GO" id="GO:0008203">
    <property type="term" value="P:cholesterol metabolic process"/>
    <property type="evidence" value="ECO:0007669"/>
    <property type="project" value="InterPro"/>
</dbReference>
<dbReference type="PROSITE" id="PS51296">
    <property type="entry name" value="RIESKE"/>
    <property type="match status" value="1"/>
</dbReference>
<keyword evidence="8" id="KW-0560">Oxidoreductase</keyword>
<dbReference type="InterPro" id="IPR050584">
    <property type="entry name" value="Cholesterol_7-desaturase"/>
</dbReference>
<dbReference type="Pfam" id="PF00355">
    <property type="entry name" value="Rieske"/>
    <property type="match status" value="1"/>
</dbReference>
<evidence type="ECO:0000256" key="3">
    <source>
        <dbReference type="ARBA" id="ARBA00004972"/>
    </source>
</evidence>
<dbReference type="Pfam" id="PF19298">
    <property type="entry name" value="KshA_C"/>
    <property type="match status" value="1"/>
</dbReference>
<name>A0A195EHK4_9HYME</name>
<dbReference type="UniPathway" id="UPA01020"/>
<dbReference type="GO" id="GO:0046872">
    <property type="term" value="F:metal ion binding"/>
    <property type="evidence" value="ECO:0007669"/>
    <property type="project" value="UniProtKB-KW"/>
</dbReference>
<dbReference type="GO" id="GO:0005737">
    <property type="term" value="C:cytoplasm"/>
    <property type="evidence" value="ECO:0007669"/>
    <property type="project" value="TreeGrafter"/>
</dbReference>
<evidence type="ECO:0000256" key="10">
    <source>
        <dbReference type="ARBA" id="ARBA00023014"/>
    </source>
</evidence>
<comment type="catalytic activity">
    <reaction evidence="16">
        <text>cholesterol + NADPH + O2 + H(+) = 7-dehydrocholesterol + NADP(+) + 2 H2O</text>
        <dbReference type="Rhea" id="RHEA:45024"/>
        <dbReference type="ChEBI" id="CHEBI:15377"/>
        <dbReference type="ChEBI" id="CHEBI:15378"/>
        <dbReference type="ChEBI" id="CHEBI:15379"/>
        <dbReference type="ChEBI" id="CHEBI:16113"/>
        <dbReference type="ChEBI" id="CHEBI:17759"/>
        <dbReference type="ChEBI" id="CHEBI:57783"/>
        <dbReference type="ChEBI" id="CHEBI:58349"/>
        <dbReference type="EC" id="1.14.19.21"/>
    </reaction>
    <physiologicalReaction direction="left-to-right" evidence="16">
        <dbReference type="Rhea" id="RHEA:45025"/>
    </physiologicalReaction>
</comment>
<dbReference type="GO" id="GO:0051537">
    <property type="term" value="F:2 iron, 2 sulfur cluster binding"/>
    <property type="evidence" value="ECO:0007669"/>
    <property type="project" value="UniProtKB-KW"/>
</dbReference>
<dbReference type="OrthoDB" id="426882at2759"/>
<gene>
    <name evidence="19" type="ORF">ALC57_02819</name>
</gene>
<organism evidence="19 20">
    <name type="scientific">Trachymyrmex cornetzi</name>
    <dbReference type="NCBI Taxonomy" id="471704"/>
    <lineage>
        <taxon>Eukaryota</taxon>
        <taxon>Metazoa</taxon>
        <taxon>Ecdysozoa</taxon>
        <taxon>Arthropoda</taxon>
        <taxon>Hexapoda</taxon>
        <taxon>Insecta</taxon>
        <taxon>Pterygota</taxon>
        <taxon>Neoptera</taxon>
        <taxon>Endopterygota</taxon>
        <taxon>Hymenoptera</taxon>
        <taxon>Apocrita</taxon>
        <taxon>Aculeata</taxon>
        <taxon>Formicoidea</taxon>
        <taxon>Formicidae</taxon>
        <taxon>Myrmicinae</taxon>
        <taxon>Trachymyrmex</taxon>
    </lineage>
</organism>
<evidence type="ECO:0000256" key="13">
    <source>
        <dbReference type="ARBA" id="ARBA00025729"/>
    </source>
</evidence>
<comment type="cofactor">
    <cofactor evidence="1">
        <name>Fe cation</name>
        <dbReference type="ChEBI" id="CHEBI:24875"/>
    </cofactor>
</comment>
<dbReference type="KEGG" id="tcz:108771037"/>
<keyword evidence="19" id="KW-0223">Dioxygenase</keyword>
<dbReference type="PANTHER" id="PTHR21266:SF32">
    <property type="entry name" value="CHOLESTEROL 7-DESATURASE NVD"/>
    <property type="match status" value="1"/>
</dbReference>
<dbReference type="GO" id="GO:0170056">
    <property type="term" value="F:cholesterol 7-desaturase [NAD(P)H] activity"/>
    <property type="evidence" value="ECO:0007669"/>
    <property type="project" value="UniProtKB-EC"/>
</dbReference>
<evidence type="ECO:0000256" key="15">
    <source>
        <dbReference type="ARBA" id="ARBA00047853"/>
    </source>
</evidence>
<dbReference type="GO" id="GO:0016020">
    <property type="term" value="C:membrane"/>
    <property type="evidence" value="ECO:0007669"/>
    <property type="project" value="UniProtKB-SubCell"/>
</dbReference>
<evidence type="ECO:0000256" key="16">
    <source>
        <dbReference type="ARBA" id="ARBA00049548"/>
    </source>
</evidence>
<dbReference type="Gene3D" id="3.90.380.10">
    <property type="entry name" value="Naphthalene 1,2-dioxygenase Alpha Subunit, Chain A, domain 1"/>
    <property type="match status" value="1"/>
</dbReference>
<sequence length="437" mass="51125">MTMLEWCVGIATTLLTFLIYFGYFFKFNCVKDLRTETKARNFYASNKNRKIGKELPPVYPNGWFALLESLQVKNGQVKHVCALGENFAVFRTERGAINILDAYCPHLGANMAEGGRVKGDCLECPFHNWKFRAEDGYCENIPYSTKVPHVARVKVWKSCEVNHIIFVWYHSESAEPDWQPQPHTCISNGSWRYQGRNEYLINCHIQDVTENGPDTAHLNELHSPSIFFSGEFVWLARHLWIIYTRWQPNCSYDNQTDEDEDEAIKMSTKLKRVLIHPIENDNGKRHFAVAQNRDKSREKHKANVHLCHKLMLLERFSIMESDVRAEQIGPGIIELNVNTSFGSLYILLTITPVEPLLQRVIHLIFSPPLLAPYANLLFLGECVMFERDIRIWNSKRFEQHPILVREDRTIQVYRRWYSQFYSDHSPTYETAMKDLQW</sequence>
<dbReference type="InterPro" id="IPR036922">
    <property type="entry name" value="Rieske_2Fe-2S_sf"/>
</dbReference>